<dbReference type="OrthoDB" id="5109049at2"/>
<evidence type="ECO:0000256" key="1">
    <source>
        <dbReference type="SAM" id="Phobius"/>
    </source>
</evidence>
<organism evidence="2 3">
    <name type="scientific">Methylomonas koyamae</name>
    <dbReference type="NCBI Taxonomy" id="702114"/>
    <lineage>
        <taxon>Bacteria</taxon>
        <taxon>Pseudomonadati</taxon>
        <taxon>Pseudomonadota</taxon>
        <taxon>Gammaproteobacteria</taxon>
        <taxon>Methylococcales</taxon>
        <taxon>Methylococcaceae</taxon>
        <taxon>Methylomonas</taxon>
    </lineage>
</organism>
<keyword evidence="1" id="KW-0472">Membrane</keyword>
<evidence type="ECO:0000313" key="2">
    <source>
        <dbReference type="EMBL" id="OAI19350.1"/>
    </source>
</evidence>
<keyword evidence="1" id="KW-1133">Transmembrane helix</keyword>
<comment type="caution">
    <text evidence="2">The sequence shown here is derived from an EMBL/GenBank/DDBJ whole genome shotgun (WGS) entry which is preliminary data.</text>
</comment>
<keyword evidence="1" id="KW-0812">Transmembrane</keyword>
<dbReference type="Proteomes" id="UP000077857">
    <property type="component" value="Unassembled WGS sequence"/>
</dbReference>
<name>A0A177NQM5_9GAMM</name>
<feature type="transmembrane region" description="Helical" evidence="1">
    <location>
        <begin position="169"/>
        <end position="189"/>
    </location>
</feature>
<feature type="transmembrane region" description="Helical" evidence="1">
    <location>
        <begin position="201"/>
        <end position="226"/>
    </location>
</feature>
<sequence length="236" mass="24751">MLDTMRKPFFAVALVLLALAFFIDIGASFLDFAKADGQKPLGDLARPGLGIRYLALVDGLLLYTVGLIGVSLLVPERIHGRIQGIATFIVGLLSLIASIGMIMSAIALLGVMVSLLLAVPFGTALYFAGFADFAKAAAASTLALIMLLKLGFCGFLVAAQQQFLQNKGLVLLILTALLANFLVTFLHGLVPSFLVSITDCIAALVIGVLGAIWSLVLLIGSLPAIVKALRVDRALA</sequence>
<feature type="transmembrane region" description="Helical" evidence="1">
    <location>
        <begin position="137"/>
        <end position="157"/>
    </location>
</feature>
<evidence type="ECO:0000313" key="3">
    <source>
        <dbReference type="Proteomes" id="UP000077857"/>
    </source>
</evidence>
<dbReference type="AlphaFoldDB" id="A0A177NQM5"/>
<gene>
    <name evidence="2" type="ORF">A1507_07250</name>
</gene>
<protein>
    <submittedName>
        <fullName evidence="2">Uncharacterized protein</fullName>
    </submittedName>
</protein>
<accession>A0A177NQM5</accession>
<feature type="transmembrane region" description="Helical" evidence="1">
    <location>
        <begin position="51"/>
        <end position="74"/>
    </location>
</feature>
<dbReference type="EMBL" id="LUUJ01000049">
    <property type="protein sequence ID" value="OAI19350.1"/>
    <property type="molecule type" value="Genomic_DNA"/>
</dbReference>
<reference evidence="2 3" key="1">
    <citation type="submission" date="2016-03" db="EMBL/GenBank/DDBJ databases">
        <authorList>
            <person name="Ploux O."/>
        </authorList>
    </citation>
    <scope>NUCLEOTIDE SEQUENCE [LARGE SCALE GENOMIC DNA]</scope>
    <source>
        <strain evidence="2 3">R-45378</strain>
    </source>
</reference>
<feature type="transmembrane region" description="Helical" evidence="1">
    <location>
        <begin position="86"/>
        <end position="117"/>
    </location>
</feature>
<dbReference type="RefSeq" id="WP_064039544.1">
    <property type="nucleotide sequence ID" value="NZ_LUUJ01000049.1"/>
</dbReference>
<proteinExistence type="predicted"/>